<evidence type="ECO:0000313" key="2">
    <source>
        <dbReference type="Proteomes" id="UP000181962"/>
    </source>
</evidence>
<protein>
    <submittedName>
        <fullName evidence="1">Uncharacterized protein</fullName>
    </submittedName>
</protein>
<accession>A0A1L3FP19</accession>
<evidence type="ECO:0000313" key="1">
    <source>
        <dbReference type="EMBL" id="APG15039.1"/>
    </source>
</evidence>
<sequence length="176" mass="19761">MNGHPNRTKARNHARAAYAPTRKLMTQVLTDYTALAAELHKRDSRALAAEGCPESGAPPLSASMKVLWRNSRTDCGTPLSEGQRNFTLAQQTANFEKTPSRWTSKLCAREAKAPIVSNDFGRSSCPSLPKRKLANKSRQHIRPNFLILNSWETSCRPEEWRARQLSESILWMAARA</sequence>
<proteinExistence type="predicted"/>
<gene>
    <name evidence="1" type="ORF">BKD09_42675</name>
</gene>
<organism evidence="1 2">
    <name type="scientific">Bradyrhizobium japonicum</name>
    <dbReference type="NCBI Taxonomy" id="375"/>
    <lineage>
        <taxon>Bacteria</taxon>
        <taxon>Pseudomonadati</taxon>
        <taxon>Pseudomonadota</taxon>
        <taxon>Alphaproteobacteria</taxon>
        <taxon>Hyphomicrobiales</taxon>
        <taxon>Nitrobacteraceae</taxon>
        <taxon>Bradyrhizobium</taxon>
    </lineage>
</organism>
<dbReference type="AlphaFoldDB" id="A0A1L3FP19"/>
<dbReference type="RefSeq" id="WP_155795450.1">
    <property type="nucleotide sequence ID" value="NZ_CP017637.1"/>
</dbReference>
<reference evidence="1 2" key="1">
    <citation type="submission" date="2016-11" db="EMBL/GenBank/DDBJ databases">
        <title>Complete Genome Sequence of Bradyrhizobium sp. strain J5, an isolated from soybean nodule in Hokkaido.</title>
        <authorList>
            <person name="Kanehara K."/>
        </authorList>
    </citation>
    <scope>NUCLEOTIDE SEQUENCE [LARGE SCALE GENOMIC DNA]</scope>
    <source>
        <strain evidence="1 2">J5</strain>
    </source>
</reference>
<dbReference type="Proteomes" id="UP000181962">
    <property type="component" value="Chromosome"/>
</dbReference>
<name>A0A1L3FP19_BRAJP</name>
<dbReference type="EMBL" id="CP017637">
    <property type="protein sequence ID" value="APG15039.1"/>
    <property type="molecule type" value="Genomic_DNA"/>
</dbReference>